<evidence type="ECO:0000313" key="2">
    <source>
        <dbReference type="Proteomes" id="UP000014541"/>
    </source>
</evidence>
<gene>
    <name evidence="1" type="ORF">HMPREF9194_01159</name>
</gene>
<dbReference type="STRING" id="1125699.HMPREF9194_01159"/>
<comment type="caution">
    <text evidence="1">The sequence shown here is derived from an EMBL/GenBank/DDBJ whole genome shotgun (WGS) entry which is preliminary data.</text>
</comment>
<dbReference type="EMBL" id="ATFF01000006">
    <property type="protein sequence ID" value="EPF30835.1"/>
    <property type="molecule type" value="Genomic_DNA"/>
</dbReference>
<evidence type="ECO:0000313" key="1">
    <source>
        <dbReference type="EMBL" id="EPF30835.1"/>
    </source>
</evidence>
<keyword evidence="2" id="KW-1185">Reference proteome</keyword>
<dbReference type="HOGENOM" id="CLU_2866496_0_0_12"/>
<dbReference type="RefSeq" id="WP_016525446.1">
    <property type="nucleotide sequence ID" value="NZ_KE332518.1"/>
</dbReference>
<organism evidence="1 2">
    <name type="scientific">Treponema maltophilum ATCC 51939</name>
    <dbReference type="NCBI Taxonomy" id="1125699"/>
    <lineage>
        <taxon>Bacteria</taxon>
        <taxon>Pseudomonadati</taxon>
        <taxon>Spirochaetota</taxon>
        <taxon>Spirochaetia</taxon>
        <taxon>Spirochaetales</taxon>
        <taxon>Treponemataceae</taxon>
        <taxon>Treponema</taxon>
    </lineage>
</organism>
<name>S3K005_TREMA</name>
<dbReference type="PATRIC" id="fig|1125699.3.peg.1179"/>
<protein>
    <submittedName>
        <fullName evidence="1">Uncharacterized protein</fullName>
    </submittedName>
</protein>
<proteinExistence type="predicted"/>
<reference evidence="1 2" key="1">
    <citation type="submission" date="2013-04" db="EMBL/GenBank/DDBJ databases">
        <title>The Genome Sequence of Treponema maltophilum ATCC 51939.</title>
        <authorList>
            <consortium name="The Broad Institute Genomics Platform"/>
            <person name="Earl A."/>
            <person name="Ward D."/>
            <person name="Feldgarden M."/>
            <person name="Gevers D."/>
            <person name="Leonetti C."/>
            <person name="Blanton J.M."/>
            <person name="Dewhirst F.E."/>
            <person name="Izard J."/>
            <person name="Walker B."/>
            <person name="Young S."/>
            <person name="Zeng Q."/>
            <person name="Gargeya S."/>
            <person name="Fitzgerald M."/>
            <person name="Haas B."/>
            <person name="Abouelleil A."/>
            <person name="Allen A.W."/>
            <person name="Alvarado L."/>
            <person name="Arachchi H.M."/>
            <person name="Berlin A.M."/>
            <person name="Chapman S.B."/>
            <person name="Gainer-Dewar J."/>
            <person name="Goldberg J."/>
            <person name="Griggs A."/>
            <person name="Gujja S."/>
            <person name="Hansen M."/>
            <person name="Howarth C."/>
            <person name="Imamovic A."/>
            <person name="Ireland A."/>
            <person name="Larimer J."/>
            <person name="McCowan C."/>
            <person name="Murphy C."/>
            <person name="Pearson M."/>
            <person name="Poon T.W."/>
            <person name="Priest M."/>
            <person name="Roberts A."/>
            <person name="Saif S."/>
            <person name="Shea T."/>
            <person name="Sisk P."/>
            <person name="Sykes S."/>
            <person name="Wortman J."/>
            <person name="Nusbaum C."/>
            <person name="Birren B."/>
        </authorList>
    </citation>
    <scope>NUCLEOTIDE SEQUENCE [LARGE SCALE GENOMIC DNA]</scope>
    <source>
        <strain evidence="1 2">ATCC 51939</strain>
    </source>
</reference>
<sequence>MEIVFMDDWNYRMVKDNDKYIFYVLCGSSAMFEKEYYLSNEDIKEFLKEMKKWCDKKAVELRNL</sequence>
<dbReference type="OrthoDB" id="9429501at2"/>
<dbReference type="AlphaFoldDB" id="S3K005"/>
<accession>S3K005</accession>
<dbReference type="Proteomes" id="UP000014541">
    <property type="component" value="Unassembled WGS sequence"/>
</dbReference>